<evidence type="ECO:0000256" key="1">
    <source>
        <dbReference type="SAM" id="MobiDB-lite"/>
    </source>
</evidence>
<reference evidence="3 4" key="1">
    <citation type="submission" date="2020-06" db="EMBL/GenBank/DDBJ databases">
        <title>Taxonomy, biology and ecology of Rhodococcus bacteria occurring in California pistachio and other woody hosts as revealed by genome sequence analyses.</title>
        <authorList>
            <person name="Gai Y."/>
            <person name="Riely B."/>
        </authorList>
    </citation>
    <scope>NUCLEOTIDE SEQUENCE [LARGE SCALE GENOMIC DNA]</scope>
    <source>
        <strain evidence="3 4">BP-281</strain>
    </source>
</reference>
<gene>
    <name evidence="3" type="ORF">HQ603_02990</name>
</gene>
<name>A0ABS7P007_9NOCA</name>
<dbReference type="RefSeq" id="WP_222682836.1">
    <property type="nucleotide sequence ID" value="NZ_JABUBT010000001.1"/>
</dbReference>
<dbReference type="Pfam" id="PF11203">
    <property type="entry name" value="EccE"/>
    <property type="match status" value="1"/>
</dbReference>
<evidence type="ECO:0000313" key="3">
    <source>
        <dbReference type="EMBL" id="MBY6365714.1"/>
    </source>
</evidence>
<dbReference type="InterPro" id="IPR050051">
    <property type="entry name" value="EccE_dom"/>
</dbReference>
<comment type="caution">
    <text evidence="3">The sequence shown here is derived from an EMBL/GenBank/DDBJ whole genome shotgun (WGS) entry which is preliminary data.</text>
</comment>
<sequence>MLRAQYIGSPAAADASDAADPRPGEHRRVSTAVAGGTVVALVAAALGAPVGWAVVIAVALGAAVLLAAAVAPSWSPWARWIRSAPRGRWAPAHARTRSTTTVSVDIAGRPTALVWDGATAAVVAELTPTRSEGWSILDGQSVEPDLSVPVRALLARAADGDEAPIDVVVDSVVRRPRHPGRPHATVLPMTSAAGAAAVRSTYLTMVLDVVHAAPAIARRGGGAAGLAAVLDLHLQRLVHVAAAHAVLLRPLDVDALDAARNDADPGLWHALPTGRRTVAATRSAIGTADAVSWWLTSAGSTTRGHLSVATDRQLRGMIGVRPDRRRAGENGPGYRRRPDRLLPVAAADPELLAVPLAGCGQLIGVRDDGRGVAVRLWGPGVRHVAVDAEAFVVFQLVWRAVATGARVVVATDRPAVWQQPVAAAADPSALTLAAPHHPIDPRVDLLVHDHPGPRRPNGHACVFTTAGDDDTADVAVVQQGSSDRVLCRVGSRSTTVRLVSTAAETDAIGRPRGRSAW</sequence>
<accession>A0ABS7P007</accession>
<evidence type="ECO:0000313" key="4">
    <source>
        <dbReference type="Proteomes" id="UP000825228"/>
    </source>
</evidence>
<keyword evidence="4" id="KW-1185">Reference proteome</keyword>
<feature type="domain" description="Type VII secretion system protein EccE" evidence="2">
    <location>
        <begin position="195"/>
        <end position="259"/>
    </location>
</feature>
<organism evidence="3 4">
    <name type="scientific">Rhodococcoides corynebacterioides</name>
    <dbReference type="NCBI Taxonomy" id="53972"/>
    <lineage>
        <taxon>Bacteria</taxon>
        <taxon>Bacillati</taxon>
        <taxon>Actinomycetota</taxon>
        <taxon>Actinomycetes</taxon>
        <taxon>Mycobacteriales</taxon>
        <taxon>Nocardiaceae</taxon>
        <taxon>Rhodococcoides</taxon>
    </lineage>
</organism>
<protein>
    <recommendedName>
        <fullName evidence="2">Type VII secretion system protein EccE domain-containing protein</fullName>
    </recommendedName>
</protein>
<feature type="region of interest" description="Disordered" evidence="1">
    <location>
        <begin position="1"/>
        <end position="27"/>
    </location>
</feature>
<dbReference type="Proteomes" id="UP000825228">
    <property type="component" value="Unassembled WGS sequence"/>
</dbReference>
<evidence type="ECO:0000259" key="2">
    <source>
        <dbReference type="Pfam" id="PF11203"/>
    </source>
</evidence>
<feature type="compositionally biased region" description="Low complexity" evidence="1">
    <location>
        <begin position="9"/>
        <end position="18"/>
    </location>
</feature>
<dbReference type="EMBL" id="JABUBU010000001">
    <property type="protein sequence ID" value="MBY6365714.1"/>
    <property type="molecule type" value="Genomic_DNA"/>
</dbReference>
<proteinExistence type="predicted"/>